<dbReference type="RefSeq" id="WP_317566197.1">
    <property type="nucleotide sequence ID" value="NZ_JAWLJX010000010.1"/>
</dbReference>
<dbReference type="EMBL" id="JAWLJX010000010">
    <property type="protein sequence ID" value="MDV6264089.1"/>
    <property type="molecule type" value="Genomic_DNA"/>
</dbReference>
<dbReference type="Proteomes" id="UP001185755">
    <property type="component" value="Unassembled WGS sequence"/>
</dbReference>
<comment type="caution">
    <text evidence="1">The sequence shown here is derived from an EMBL/GenBank/DDBJ whole genome shotgun (WGS) entry which is preliminary data.</text>
</comment>
<evidence type="ECO:0000313" key="1">
    <source>
        <dbReference type="EMBL" id="MDV6264089.1"/>
    </source>
</evidence>
<name>A0ABU4BIN0_9NOCA</name>
<gene>
    <name evidence="1" type="ORF">R3P96_22365</name>
</gene>
<reference evidence="1 2" key="1">
    <citation type="submission" date="2023-10" db="EMBL/GenBank/DDBJ databases">
        <title>Development of a sustainable strategy for remediation of hydrocarbon-contaminated territories based on the waste exchange concept.</title>
        <authorList>
            <person name="Krivoruchko A."/>
        </authorList>
    </citation>
    <scope>NUCLEOTIDE SEQUENCE [LARGE SCALE GENOMIC DNA]</scope>
    <source>
        <strain evidence="1 2">IEGM 1323</strain>
    </source>
</reference>
<organism evidence="1 2">
    <name type="scientific">Rhodococcoides yunnanense</name>
    <dbReference type="NCBI Taxonomy" id="278209"/>
    <lineage>
        <taxon>Bacteria</taxon>
        <taxon>Bacillati</taxon>
        <taxon>Actinomycetota</taxon>
        <taxon>Actinomycetes</taxon>
        <taxon>Mycobacteriales</taxon>
        <taxon>Nocardiaceae</taxon>
        <taxon>Rhodococcoides</taxon>
    </lineage>
</organism>
<protein>
    <submittedName>
        <fullName evidence="1">Uncharacterized protein</fullName>
    </submittedName>
</protein>
<sequence length="415" mass="45290">MTVSNPRTIRVFVAAWVIEDGSFPRASLGDTADVVLEHHSSDTPSVCDESVTAIARPAYGRVPVDYRDGLRWLHLVYGDGWSSRWWSKESTNGPVTLTGMFSACLDDRAIDDPPHVRGHIIRIHLVHKQVRPSDHGWTGVDGTDRLTEIDRVPISIDWWPTQATKAGGLLASGILVELDLDDAPVLPTRFVAGAVSTDGNTVWVMHSSDPVLLRVDTAGSPTITRYALPLTIEPPIDRWGRRIHAVEDGCWITSEHDIHRCILDPNGVLSIDRLSTEGGGISAVHEGRLYLLGSTRSSMRGDRRHGTIRTYPDSQRLRVLNETDRCIEPVDGPADVNASRADRATGADGTQWRVDGTNTLRRIGVDGTTSAVDLSSATAIGVVRRTTPDAFTDPANADVVGPITVDVSRFIRNAE</sequence>
<keyword evidence="2" id="KW-1185">Reference proteome</keyword>
<proteinExistence type="predicted"/>
<evidence type="ECO:0000313" key="2">
    <source>
        <dbReference type="Proteomes" id="UP001185755"/>
    </source>
</evidence>
<accession>A0ABU4BIN0</accession>